<feature type="compositionally biased region" description="Low complexity" evidence="1">
    <location>
        <begin position="117"/>
        <end position="129"/>
    </location>
</feature>
<dbReference type="HOGENOM" id="CLU_515846_0_0_1"/>
<feature type="compositionally biased region" description="Polar residues" evidence="1">
    <location>
        <begin position="134"/>
        <end position="148"/>
    </location>
</feature>
<feature type="compositionally biased region" description="Low complexity" evidence="1">
    <location>
        <begin position="316"/>
        <end position="325"/>
    </location>
</feature>
<feature type="compositionally biased region" description="Basic residues" evidence="1">
    <location>
        <begin position="369"/>
        <end position="379"/>
    </location>
</feature>
<dbReference type="AlphaFoldDB" id="S7Q6V1"/>
<reference evidence="3 4" key="1">
    <citation type="journal article" date="2012" name="Science">
        <title>The Paleozoic origin of enzymatic lignin decomposition reconstructed from 31 fungal genomes.</title>
        <authorList>
            <person name="Floudas D."/>
            <person name="Binder M."/>
            <person name="Riley R."/>
            <person name="Barry K."/>
            <person name="Blanchette R.A."/>
            <person name="Henrissat B."/>
            <person name="Martinez A.T."/>
            <person name="Otillar R."/>
            <person name="Spatafora J.W."/>
            <person name="Yadav J.S."/>
            <person name="Aerts A."/>
            <person name="Benoit I."/>
            <person name="Boyd A."/>
            <person name="Carlson A."/>
            <person name="Copeland A."/>
            <person name="Coutinho P.M."/>
            <person name="de Vries R.P."/>
            <person name="Ferreira P."/>
            <person name="Findley K."/>
            <person name="Foster B."/>
            <person name="Gaskell J."/>
            <person name="Glotzer D."/>
            <person name="Gorecki P."/>
            <person name="Heitman J."/>
            <person name="Hesse C."/>
            <person name="Hori C."/>
            <person name="Igarashi K."/>
            <person name="Jurgens J.A."/>
            <person name="Kallen N."/>
            <person name="Kersten P."/>
            <person name="Kohler A."/>
            <person name="Kuees U."/>
            <person name="Kumar T.K.A."/>
            <person name="Kuo A."/>
            <person name="LaButti K."/>
            <person name="Larrondo L.F."/>
            <person name="Lindquist E."/>
            <person name="Ling A."/>
            <person name="Lombard V."/>
            <person name="Lucas S."/>
            <person name="Lundell T."/>
            <person name="Martin R."/>
            <person name="McLaughlin D.J."/>
            <person name="Morgenstern I."/>
            <person name="Morin E."/>
            <person name="Murat C."/>
            <person name="Nagy L.G."/>
            <person name="Nolan M."/>
            <person name="Ohm R.A."/>
            <person name="Patyshakuliyeva A."/>
            <person name="Rokas A."/>
            <person name="Ruiz-Duenas F.J."/>
            <person name="Sabat G."/>
            <person name="Salamov A."/>
            <person name="Samejima M."/>
            <person name="Schmutz J."/>
            <person name="Slot J.C."/>
            <person name="St John F."/>
            <person name="Stenlid J."/>
            <person name="Sun H."/>
            <person name="Sun S."/>
            <person name="Syed K."/>
            <person name="Tsang A."/>
            <person name="Wiebenga A."/>
            <person name="Young D."/>
            <person name="Pisabarro A."/>
            <person name="Eastwood D.C."/>
            <person name="Martin F."/>
            <person name="Cullen D."/>
            <person name="Grigoriev I.V."/>
            <person name="Hibbett D.S."/>
        </authorList>
    </citation>
    <scope>NUCLEOTIDE SEQUENCE [LARGE SCALE GENOMIC DNA]</scope>
    <source>
        <strain evidence="3 4">ATCC 11539</strain>
    </source>
</reference>
<sequence>MTQSPTLQSSSFACRWDWCRATFATHTSLVDHVVDSHIKTARPVKRKEVPLIRRAEEGDGTATDSLLASSGPAKSPSVRNATTPARSFESPAVTFRTPSPSRAYHSPALTPPPSTPPRSSQAQRSPRPSFNYYGAQSSPAETASTPSVSESPALANLVANAINDLSEDSLSSRIHGSPVPKAAKRPRTDDPEVHAPGSPRVDQPHAGPSPEAMDVDTLDSSTVAADLWSSAREAQSTEGSASQSAAYTTTGVLSIAPSQNVRSDALSISVVSSTTSSQDVESQLTQDLEIQQTSLQPEARPADAVLQTLSGVSQTLQSSQSTTFSPTPPRPQAWYQTHPYLSFSQASQPHGNSTPPSAQNAHKTPSGRVHVHAHSHPHHPSPFFPFRSHTVRISPGPAPSTDANGRQKGSSPRPGSASGERPVIHVHHVHHNHRHDHPHPQVHLQASGSESGASTPSQSTAASSALEKEKNRSPGAETRFDHAAGSDSDSQASLGGGDTQASLPLHFQLQTQAQYQSQPESQNSARDV</sequence>
<evidence type="ECO:0000256" key="1">
    <source>
        <dbReference type="SAM" id="MobiDB-lite"/>
    </source>
</evidence>
<evidence type="ECO:0000313" key="4">
    <source>
        <dbReference type="Proteomes" id="UP000030669"/>
    </source>
</evidence>
<accession>S7Q6V1</accession>
<evidence type="ECO:0000313" key="3">
    <source>
        <dbReference type="EMBL" id="EPQ55252.1"/>
    </source>
</evidence>
<dbReference type="OrthoDB" id="3270241at2759"/>
<dbReference type="eggNOG" id="ENOG502SWNN">
    <property type="taxonomic scope" value="Eukaryota"/>
</dbReference>
<feature type="compositionally biased region" description="Low complexity" evidence="1">
    <location>
        <begin position="451"/>
        <end position="465"/>
    </location>
</feature>
<dbReference type="PROSITE" id="PS00028">
    <property type="entry name" value="ZINC_FINGER_C2H2_1"/>
    <property type="match status" value="1"/>
</dbReference>
<organism evidence="3 4">
    <name type="scientific">Gloeophyllum trabeum (strain ATCC 11539 / FP-39264 / Madison 617)</name>
    <name type="common">Brown rot fungus</name>
    <dbReference type="NCBI Taxonomy" id="670483"/>
    <lineage>
        <taxon>Eukaryota</taxon>
        <taxon>Fungi</taxon>
        <taxon>Dikarya</taxon>
        <taxon>Basidiomycota</taxon>
        <taxon>Agaricomycotina</taxon>
        <taxon>Agaricomycetes</taxon>
        <taxon>Gloeophyllales</taxon>
        <taxon>Gloeophyllaceae</taxon>
        <taxon>Gloeophyllum</taxon>
    </lineage>
</organism>
<evidence type="ECO:0000259" key="2">
    <source>
        <dbReference type="PROSITE" id="PS00028"/>
    </source>
</evidence>
<dbReference type="SUPFAM" id="SSF57667">
    <property type="entry name" value="beta-beta-alpha zinc fingers"/>
    <property type="match status" value="1"/>
</dbReference>
<feature type="region of interest" description="Disordered" evidence="1">
    <location>
        <begin position="343"/>
        <end position="528"/>
    </location>
</feature>
<feature type="compositionally biased region" description="Polar residues" evidence="1">
    <location>
        <begin position="508"/>
        <end position="528"/>
    </location>
</feature>
<protein>
    <recommendedName>
        <fullName evidence="2">C2H2-type domain-containing protein</fullName>
    </recommendedName>
</protein>
<dbReference type="RefSeq" id="XP_007866401.1">
    <property type="nucleotide sequence ID" value="XM_007868210.1"/>
</dbReference>
<feature type="compositionally biased region" description="Basic residues" evidence="1">
    <location>
        <begin position="424"/>
        <end position="437"/>
    </location>
</feature>
<dbReference type="InterPro" id="IPR013087">
    <property type="entry name" value="Znf_C2H2_type"/>
</dbReference>
<proteinExistence type="predicted"/>
<dbReference type="EMBL" id="KB469302">
    <property type="protein sequence ID" value="EPQ55252.1"/>
    <property type="molecule type" value="Genomic_DNA"/>
</dbReference>
<keyword evidence="4" id="KW-1185">Reference proteome</keyword>
<dbReference type="InterPro" id="IPR036236">
    <property type="entry name" value="Znf_C2H2_sf"/>
</dbReference>
<feature type="compositionally biased region" description="Polar residues" evidence="1">
    <location>
        <begin position="401"/>
        <end position="410"/>
    </location>
</feature>
<gene>
    <name evidence="3" type="ORF">GLOTRDRAFT_111181</name>
</gene>
<name>S7Q6V1_GLOTA</name>
<dbReference type="KEGG" id="gtr:GLOTRDRAFT_111181"/>
<feature type="region of interest" description="Disordered" evidence="1">
    <location>
        <begin position="316"/>
        <end position="335"/>
    </location>
</feature>
<dbReference type="Gene3D" id="3.30.160.60">
    <property type="entry name" value="Classic Zinc Finger"/>
    <property type="match status" value="1"/>
</dbReference>
<feature type="domain" description="C2H2-type" evidence="2">
    <location>
        <begin position="14"/>
        <end position="37"/>
    </location>
</feature>
<dbReference type="GeneID" id="19299350"/>
<dbReference type="Proteomes" id="UP000030669">
    <property type="component" value="Unassembled WGS sequence"/>
</dbReference>
<feature type="region of interest" description="Disordered" evidence="1">
    <location>
        <begin position="169"/>
        <end position="215"/>
    </location>
</feature>
<feature type="compositionally biased region" description="Polar residues" evidence="1">
    <location>
        <begin position="343"/>
        <end position="363"/>
    </location>
</feature>
<feature type="compositionally biased region" description="Basic and acidic residues" evidence="1">
    <location>
        <begin position="466"/>
        <end position="484"/>
    </location>
</feature>
<feature type="region of interest" description="Disordered" evidence="1">
    <location>
        <begin position="49"/>
        <end position="148"/>
    </location>
</feature>
<dbReference type="OMA" id="DADSHYQ"/>